<gene>
    <name evidence="2" type="ORF">AmaxDRAFT_0547</name>
</gene>
<dbReference type="Pfam" id="PF05419">
    <property type="entry name" value="GUN4"/>
    <property type="match status" value="1"/>
</dbReference>
<evidence type="ECO:0000313" key="3">
    <source>
        <dbReference type="Proteomes" id="UP000004061"/>
    </source>
</evidence>
<dbReference type="CDD" id="cd16383">
    <property type="entry name" value="GUN4"/>
    <property type="match status" value="1"/>
</dbReference>
<dbReference type="EMBL" id="ABYK01000003">
    <property type="protein sequence ID" value="EDZ96624.1"/>
    <property type="molecule type" value="Genomic_DNA"/>
</dbReference>
<protein>
    <submittedName>
        <fullName evidence="2">GUN4 domain protein</fullName>
    </submittedName>
</protein>
<dbReference type="Proteomes" id="UP000004061">
    <property type="component" value="Unassembled WGS sequence"/>
</dbReference>
<keyword evidence="3" id="KW-1185">Reference proteome</keyword>
<dbReference type="Gene3D" id="1.20.120.20">
    <property type="entry name" value="Apolipoprotein"/>
    <property type="match status" value="1"/>
</dbReference>
<proteinExistence type="predicted"/>
<evidence type="ECO:0000313" key="2">
    <source>
        <dbReference type="EMBL" id="EDZ96624.1"/>
    </source>
</evidence>
<dbReference type="AlphaFoldDB" id="B5VVK8"/>
<dbReference type="InterPro" id="IPR008629">
    <property type="entry name" value="GUN4-like"/>
</dbReference>
<dbReference type="PANTHER" id="PTHR34800">
    <property type="entry name" value="TETRAPYRROLE-BINDING PROTEIN, CHLOROPLASTIC"/>
    <property type="match status" value="1"/>
</dbReference>
<dbReference type="GO" id="GO:0046906">
    <property type="term" value="F:tetrapyrrole binding"/>
    <property type="evidence" value="ECO:0007669"/>
    <property type="project" value="TreeGrafter"/>
</dbReference>
<dbReference type="SUPFAM" id="SSF140869">
    <property type="entry name" value="GUN4-like"/>
    <property type="match status" value="1"/>
</dbReference>
<dbReference type="InterPro" id="IPR037215">
    <property type="entry name" value="GUN4-like_sf"/>
</dbReference>
<dbReference type="Gene3D" id="1.10.10.1770">
    <property type="entry name" value="Gun4-like"/>
    <property type="match status" value="1"/>
</dbReference>
<organism evidence="2 3">
    <name type="scientific">Limnospira maxima CS-328</name>
    <dbReference type="NCBI Taxonomy" id="513049"/>
    <lineage>
        <taxon>Bacteria</taxon>
        <taxon>Bacillati</taxon>
        <taxon>Cyanobacteriota</taxon>
        <taxon>Cyanophyceae</taxon>
        <taxon>Oscillatoriophycideae</taxon>
        <taxon>Oscillatoriales</taxon>
        <taxon>Sirenicapillariaceae</taxon>
        <taxon>Limnospira</taxon>
    </lineage>
</organism>
<dbReference type="Gene3D" id="1.25.40.620">
    <property type="match status" value="1"/>
</dbReference>
<accession>B5VVK8</accession>
<comment type="caution">
    <text evidence="2">The sequence shown here is derived from an EMBL/GenBank/DDBJ whole genome shotgun (WGS) entry which is preliminary data.</text>
</comment>
<evidence type="ECO:0000259" key="1">
    <source>
        <dbReference type="Pfam" id="PF05419"/>
    </source>
</evidence>
<feature type="domain" description="GUN4-like" evidence="1">
    <location>
        <begin position="365"/>
        <end position="495"/>
    </location>
</feature>
<dbReference type="PANTHER" id="PTHR34800:SF1">
    <property type="entry name" value="TETRAPYRROLE-BINDING PROTEIN, CHLOROPLASTIC"/>
    <property type="match status" value="1"/>
</dbReference>
<reference evidence="2 3" key="1">
    <citation type="journal article" date="2011" name="Appl. Environ. Microbiol.">
        <title>Contribution of a Sodium Ion Gradient to Energy Conservation during Fermentation in the Cyanobacterium Arthrospira (Spirulina) maxima CS-328.</title>
        <authorList>
            <person name="Carrieri D."/>
            <person name="Ananyev G."/>
            <person name="Lenz O."/>
            <person name="Bryant D.A."/>
            <person name="Dismukes G.C."/>
        </authorList>
    </citation>
    <scope>NUCLEOTIDE SEQUENCE [LARGE SCALE GENOMIC DNA]</scope>
    <source>
        <strain evidence="2 3">CS-328</strain>
    </source>
</reference>
<name>B5VVK8_LIMMA</name>
<sequence>MMTKCPVCETEYTENEVETCSVCGYDLTPYPPIDEIPSELWEKEKKRIAVAKRVWKSSQSQVKSAQLMVSHLQSYLYETTRNIYGFTQSQSQLPSQSQAIASQSQLLSRLESQSQAIASQSQLLSRLESQVKAIASQLPSQSQAIASQLPSQSQAIASQLPSQSQAIASQLPSQSQAIASQLQSQSQAIASQLQSQSQVIASQLQSQSQAIASQLQSQSQVIASQLQSQSQVIASQLQSQSQAIASQSQLLSRLESQVEAIAFQLPSQSQAIASQSQLLSRLESQSQAIASQLPSQSQAIASQLPSQSQAIASQLPSQSQAIASQLPSQSQAIASQLPSQSQAIASQLDESITEAVADITSIVSSSSGFDYSQLDRLLKSGQWEAADEETTKMMCRVAGKTSRRYLDDDDIKNFPGEDLRIIDGLWVKHSRGRFGFSVQKQIYINCGGLPDGRYPGDTIWERYCGEVGWRVNGSYISWSDCTFSAAAPLGHLPARFVGVGWWLGFGVGLVRRRLALFSRAETCRL</sequence>